<evidence type="ECO:0000313" key="3">
    <source>
        <dbReference type="Proteomes" id="UP001569414"/>
    </source>
</evidence>
<evidence type="ECO:0000313" key="2">
    <source>
        <dbReference type="EMBL" id="MFA0791084.1"/>
    </source>
</evidence>
<dbReference type="RefSeq" id="WP_371843591.1">
    <property type="nucleotide sequence ID" value="NZ_JBGMEL010000010.1"/>
</dbReference>
<feature type="compositionally biased region" description="Basic and acidic residues" evidence="1">
    <location>
        <begin position="52"/>
        <end position="65"/>
    </location>
</feature>
<keyword evidence="3" id="KW-1185">Reference proteome</keyword>
<name>A0ABV4NPF4_9GAMM</name>
<organism evidence="2 3">
    <name type="scientific">Microbulbifer echini</name>
    <dbReference type="NCBI Taxonomy" id="1529067"/>
    <lineage>
        <taxon>Bacteria</taxon>
        <taxon>Pseudomonadati</taxon>
        <taxon>Pseudomonadota</taxon>
        <taxon>Gammaproteobacteria</taxon>
        <taxon>Cellvibrionales</taxon>
        <taxon>Microbulbiferaceae</taxon>
        <taxon>Microbulbifer</taxon>
    </lineage>
</organism>
<protein>
    <submittedName>
        <fullName evidence="2">DUF2058 domain-containing protein</fullName>
    </submittedName>
</protein>
<comment type="caution">
    <text evidence="2">The sequence shown here is derived from an EMBL/GenBank/DDBJ whole genome shotgun (WGS) entry which is preliminary data.</text>
</comment>
<feature type="region of interest" description="Disordered" evidence="1">
    <location>
        <begin position="19"/>
        <end position="65"/>
    </location>
</feature>
<reference evidence="2 3" key="1">
    <citation type="submission" date="2024-08" db="EMBL/GenBank/DDBJ databases">
        <authorList>
            <person name="Ishaq N."/>
        </authorList>
    </citation>
    <scope>NUCLEOTIDE SEQUENCE [LARGE SCALE GENOMIC DNA]</scope>
    <source>
        <strain evidence="2 3">JCM 30400</strain>
    </source>
</reference>
<sequence>MASLQDQLLQAGLVDKKKAKEIDKEKRKQKKVAKKSAQPQVDETKLAAQQARAEKTARDRALNAEREAAAQQKAIAAQIKQLVSNNRQPYSGDTAYNFTFDKKIKTLYVSEKLRDHLIAGRLVIVAQGERFELVPRVIADKIAERNADIIVKPAEISVTVDEDDPYADFQIPDDLMW</sequence>
<dbReference type="EMBL" id="JBGMEL010000010">
    <property type="protein sequence ID" value="MFA0791084.1"/>
    <property type="molecule type" value="Genomic_DNA"/>
</dbReference>
<gene>
    <name evidence="2" type="ORF">ACCI51_11055</name>
</gene>
<accession>A0ABV4NPF4</accession>
<evidence type="ECO:0000256" key="1">
    <source>
        <dbReference type="SAM" id="MobiDB-lite"/>
    </source>
</evidence>
<dbReference type="Pfam" id="PF09831">
    <property type="entry name" value="DUF2058"/>
    <property type="match status" value="1"/>
</dbReference>
<dbReference type="Proteomes" id="UP001569414">
    <property type="component" value="Unassembled WGS sequence"/>
</dbReference>
<dbReference type="InterPro" id="IPR018636">
    <property type="entry name" value="DUF2058"/>
</dbReference>
<proteinExistence type="predicted"/>